<dbReference type="RefSeq" id="WP_232423791.1">
    <property type="nucleotide sequence ID" value="NZ_AEMG01000009.1"/>
</dbReference>
<dbReference type="Proteomes" id="UP000184203">
    <property type="component" value="Unassembled WGS sequence"/>
</dbReference>
<reference evidence="2" key="1">
    <citation type="submission" date="2016-11" db="EMBL/GenBank/DDBJ databases">
        <authorList>
            <person name="Varghese N."/>
            <person name="Submissions S."/>
        </authorList>
    </citation>
    <scope>NUCLEOTIDE SEQUENCE [LARGE SCALE GENOMIC DNA]</scope>
    <source>
        <strain evidence="2">DX253</strain>
    </source>
</reference>
<keyword evidence="2" id="KW-1185">Reference proteome</keyword>
<gene>
    <name evidence="1" type="ORF">SAMN05444342_2523</name>
</gene>
<accession>A0A1M6W5P6</accession>
<sequence length="86" mass="9875">MARELDEIRMDLDSVADDASPDVAGEIRSIRKGLTNIPEDKEARRTQFRETEDRISEIEHQADRSVAERLHTLQEDIHVLAEDVGY</sequence>
<proteinExistence type="predicted"/>
<organism evidence="1 2">
    <name type="scientific">Haladaptatus paucihalophilus DX253</name>
    <dbReference type="NCBI Taxonomy" id="797209"/>
    <lineage>
        <taxon>Archaea</taxon>
        <taxon>Methanobacteriati</taxon>
        <taxon>Methanobacteriota</taxon>
        <taxon>Stenosarchaea group</taxon>
        <taxon>Halobacteria</taxon>
        <taxon>Halobacteriales</taxon>
        <taxon>Haladaptataceae</taxon>
        <taxon>Haladaptatus</taxon>
    </lineage>
</organism>
<dbReference type="AlphaFoldDB" id="A0A1M6W5P6"/>
<evidence type="ECO:0000313" key="2">
    <source>
        <dbReference type="Proteomes" id="UP000184203"/>
    </source>
</evidence>
<evidence type="ECO:0000313" key="1">
    <source>
        <dbReference type="EMBL" id="SHK89009.1"/>
    </source>
</evidence>
<dbReference type="EMBL" id="FRAN01000003">
    <property type="protein sequence ID" value="SHK89009.1"/>
    <property type="molecule type" value="Genomic_DNA"/>
</dbReference>
<name>A0A1M6W5P6_HALPU</name>
<protein>
    <submittedName>
        <fullName evidence="1">Uncharacterized protein</fullName>
    </submittedName>
</protein>